<dbReference type="EMBL" id="CP000975">
    <property type="protein sequence ID" value="ACD83732.1"/>
    <property type="molecule type" value="Genomic_DNA"/>
</dbReference>
<accession>B3DWR9</accession>
<reference evidence="1 2" key="1">
    <citation type="journal article" date="2008" name="Biol. Direct">
        <title>Complete genome sequence of the extremely acidophilic methanotroph isolate V4, Methylacidiphilum infernorum, a representative of the bacterial phylum Verrucomicrobia.</title>
        <authorList>
            <person name="Hou S."/>
            <person name="Makarova K.S."/>
            <person name="Saw J.H."/>
            <person name="Senin P."/>
            <person name="Ly B.V."/>
            <person name="Zhou Z."/>
            <person name="Ren Y."/>
            <person name="Wang J."/>
            <person name="Galperin M.Y."/>
            <person name="Omelchenko M.V."/>
            <person name="Wolf Y.I."/>
            <person name="Yutin N."/>
            <person name="Koonin E.V."/>
            <person name="Stott M.B."/>
            <person name="Mountain B.W."/>
            <person name="Crowe M.A."/>
            <person name="Smirnova A.V."/>
            <person name="Dunfield P.F."/>
            <person name="Feng L."/>
            <person name="Wang L."/>
            <person name="Alam M."/>
        </authorList>
    </citation>
    <scope>NUCLEOTIDE SEQUENCE [LARGE SCALE GENOMIC DNA]</scope>
    <source>
        <strain evidence="2">Isolate V4</strain>
    </source>
</reference>
<proteinExistence type="predicted"/>
<organism evidence="1 2">
    <name type="scientific">Methylacidiphilum infernorum (isolate V4)</name>
    <name type="common">Methylokorus infernorum (strain V4)</name>
    <dbReference type="NCBI Taxonomy" id="481448"/>
    <lineage>
        <taxon>Bacteria</taxon>
        <taxon>Pseudomonadati</taxon>
        <taxon>Verrucomicrobiota</taxon>
        <taxon>Methylacidiphilae</taxon>
        <taxon>Methylacidiphilales</taxon>
        <taxon>Methylacidiphilaceae</taxon>
        <taxon>Methylacidiphilum (ex Ratnadevi et al. 2023)</taxon>
    </lineage>
</organism>
<dbReference type="KEGG" id="min:Minf_1678"/>
<gene>
    <name evidence="1" type="ordered locus">Minf_1678</name>
</gene>
<dbReference type="AlphaFoldDB" id="B3DWR9"/>
<evidence type="ECO:0000313" key="2">
    <source>
        <dbReference type="Proteomes" id="UP000009149"/>
    </source>
</evidence>
<dbReference type="HOGENOM" id="CLU_3390250_0_0_0"/>
<sequence length="32" mass="3482">MCNPIKKGLSFRRIPQGQVIPGLAPKKRGGYA</sequence>
<evidence type="ECO:0000313" key="1">
    <source>
        <dbReference type="EMBL" id="ACD83732.1"/>
    </source>
</evidence>
<dbReference type="Proteomes" id="UP000009149">
    <property type="component" value="Chromosome"/>
</dbReference>
<protein>
    <submittedName>
        <fullName evidence="1">Uncharacterized protein</fullName>
    </submittedName>
</protein>
<name>B3DWR9_METI4</name>